<evidence type="ECO:0000256" key="6">
    <source>
        <dbReference type="SAM" id="MobiDB-lite"/>
    </source>
</evidence>
<dbReference type="EMBL" id="CP013729">
    <property type="protein sequence ID" value="ALV09144.1"/>
    <property type="molecule type" value="Genomic_DNA"/>
</dbReference>
<evidence type="ECO:0000256" key="4">
    <source>
        <dbReference type="ARBA" id="ARBA00022490"/>
    </source>
</evidence>
<dbReference type="PANTHER" id="PTHR33602">
    <property type="entry name" value="REGULATORY PROTEIN RECX FAMILY PROTEIN"/>
    <property type="match status" value="1"/>
</dbReference>
<evidence type="ECO:0000256" key="2">
    <source>
        <dbReference type="ARBA" id="ARBA00009695"/>
    </source>
</evidence>
<comment type="function">
    <text evidence="5">Modulates RecA activity.</text>
</comment>
<feature type="region of interest" description="Disordered" evidence="6">
    <location>
        <begin position="36"/>
        <end position="66"/>
    </location>
</feature>
<feature type="region of interest" description="Disordered" evidence="6">
    <location>
        <begin position="218"/>
        <end position="238"/>
    </location>
</feature>
<evidence type="ECO:0000256" key="5">
    <source>
        <dbReference type="HAMAP-Rule" id="MF_01114"/>
    </source>
</evidence>
<organism evidence="9 10">
    <name type="scientific">Roseateles depolymerans</name>
    <dbReference type="NCBI Taxonomy" id="76731"/>
    <lineage>
        <taxon>Bacteria</taxon>
        <taxon>Pseudomonadati</taxon>
        <taxon>Pseudomonadota</taxon>
        <taxon>Betaproteobacteria</taxon>
        <taxon>Burkholderiales</taxon>
        <taxon>Sphaerotilaceae</taxon>
        <taxon>Roseateles</taxon>
    </lineage>
</organism>
<dbReference type="InterPro" id="IPR053925">
    <property type="entry name" value="RecX_HTH_3rd"/>
</dbReference>
<evidence type="ECO:0000259" key="8">
    <source>
        <dbReference type="Pfam" id="PF21981"/>
    </source>
</evidence>
<dbReference type="HAMAP" id="MF_01114">
    <property type="entry name" value="RecX"/>
    <property type="match status" value="1"/>
</dbReference>
<evidence type="ECO:0000313" key="9">
    <source>
        <dbReference type="EMBL" id="ALV09144.1"/>
    </source>
</evidence>
<feature type="domain" description="RecX third three-helical" evidence="8">
    <location>
        <begin position="163"/>
        <end position="207"/>
    </location>
</feature>
<dbReference type="InterPro" id="IPR003783">
    <property type="entry name" value="Regulatory_RecX"/>
</dbReference>
<dbReference type="Pfam" id="PF21981">
    <property type="entry name" value="RecX_HTH3"/>
    <property type="match status" value="1"/>
</dbReference>
<keyword evidence="4 5" id="KW-0963">Cytoplasm</keyword>
<protein>
    <recommendedName>
        <fullName evidence="3 5">Regulatory protein RecX</fullName>
    </recommendedName>
</protein>
<dbReference type="Proteomes" id="UP000060699">
    <property type="component" value="Chromosome"/>
</dbReference>
<evidence type="ECO:0000259" key="7">
    <source>
        <dbReference type="Pfam" id="PF02631"/>
    </source>
</evidence>
<dbReference type="GO" id="GO:0006282">
    <property type="term" value="P:regulation of DNA repair"/>
    <property type="evidence" value="ECO:0007669"/>
    <property type="project" value="UniProtKB-UniRule"/>
</dbReference>
<dbReference type="Gene3D" id="1.10.10.10">
    <property type="entry name" value="Winged helix-like DNA-binding domain superfamily/Winged helix DNA-binding domain"/>
    <property type="match status" value="3"/>
</dbReference>
<reference evidence="9 10" key="1">
    <citation type="submission" date="2015-12" db="EMBL/GenBank/DDBJ databases">
        <title>Complete genome of Roseateles depolymerans KCTC 42856.</title>
        <authorList>
            <person name="Kim K.M."/>
        </authorList>
    </citation>
    <scope>NUCLEOTIDE SEQUENCE [LARGE SCALE GENOMIC DNA]</scope>
    <source>
        <strain evidence="9 10">KCTC 42856</strain>
    </source>
</reference>
<dbReference type="AlphaFoldDB" id="A0A0U3CKL3"/>
<dbReference type="KEGG" id="rdp:RD2015_4704"/>
<dbReference type="GO" id="GO:0005737">
    <property type="term" value="C:cytoplasm"/>
    <property type="evidence" value="ECO:0007669"/>
    <property type="project" value="UniProtKB-SubCell"/>
</dbReference>
<comment type="similarity">
    <text evidence="2 5">Belongs to the RecX family.</text>
</comment>
<sequence length="238" mass="26378">MTRQPLSLRARAVTLLAQRDHSELELRRKLGRIAMSSAASTGGAKTDDRSSGVLGKRTARRRRPDETFDGASYEAHHEAHDAELHEPIDAASEEVPDPAHIEQQVDEVLVWLRQQGYLDESRFVESRLNARASRWGQRRIEQELAQHGLSLDAEQRSALSGTELDRACEVLRRKFSAALPWDAAQEARQMRFLMGRGFQSDVARRAIRAVRAALAAMHSNSDGDADGDADFGADPAAS</sequence>
<dbReference type="STRING" id="76731.RD2015_4704"/>
<accession>A0A0U3CKL3</accession>
<feature type="domain" description="RecX second three-helical" evidence="7">
    <location>
        <begin position="119"/>
        <end position="150"/>
    </location>
</feature>
<gene>
    <name evidence="5" type="primary">recX</name>
    <name evidence="9" type="ORF">RD2015_4704</name>
</gene>
<proteinExistence type="inferred from homology"/>
<evidence type="ECO:0000256" key="3">
    <source>
        <dbReference type="ARBA" id="ARBA00018111"/>
    </source>
</evidence>
<dbReference type="Pfam" id="PF02631">
    <property type="entry name" value="RecX_HTH2"/>
    <property type="match status" value="1"/>
</dbReference>
<dbReference type="InterPro" id="IPR053924">
    <property type="entry name" value="RecX_HTH_2nd"/>
</dbReference>
<dbReference type="OrthoDB" id="5295441at2"/>
<dbReference type="RefSeq" id="WP_058936971.1">
    <property type="nucleotide sequence ID" value="NZ_CP013729.1"/>
</dbReference>
<name>A0A0U3CKL3_9BURK</name>
<evidence type="ECO:0000313" key="10">
    <source>
        <dbReference type="Proteomes" id="UP000060699"/>
    </source>
</evidence>
<comment type="subcellular location">
    <subcellularLocation>
        <location evidence="1 5">Cytoplasm</location>
    </subcellularLocation>
</comment>
<dbReference type="PANTHER" id="PTHR33602:SF1">
    <property type="entry name" value="REGULATORY PROTEIN RECX FAMILY PROTEIN"/>
    <property type="match status" value="1"/>
</dbReference>
<dbReference type="InterPro" id="IPR036388">
    <property type="entry name" value="WH-like_DNA-bd_sf"/>
</dbReference>
<evidence type="ECO:0000256" key="1">
    <source>
        <dbReference type="ARBA" id="ARBA00004496"/>
    </source>
</evidence>
<keyword evidence="10" id="KW-1185">Reference proteome</keyword>